<dbReference type="PROSITE" id="PS00196">
    <property type="entry name" value="COPPER_BLUE"/>
    <property type="match status" value="1"/>
</dbReference>
<dbReference type="InterPro" id="IPR028871">
    <property type="entry name" value="BlueCu_1_BS"/>
</dbReference>
<dbReference type="PANTHER" id="PTHR34192">
    <property type="entry name" value="PLASTOCYANIN MAJOR ISOFORM, CHLOROPLASTIC-RELATED"/>
    <property type="match status" value="1"/>
</dbReference>
<dbReference type="PROSITE" id="PS51257">
    <property type="entry name" value="PROKAR_LIPOPROTEIN"/>
    <property type="match status" value="1"/>
</dbReference>
<dbReference type="Pfam" id="PF00127">
    <property type="entry name" value="Copper-bind"/>
    <property type="match status" value="1"/>
</dbReference>
<evidence type="ECO:0000313" key="9">
    <source>
        <dbReference type="Proteomes" id="UP000830729"/>
    </source>
</evidence>
<accession>A0A8U0HRV4</accession>
<keyword evidence="6" id="KW-0472">Membrane</keyword>
<dbReference type="Proteomes" id="UP000830729">
    <property type="component" value="Chromosome"/>
</dbReference>
<gene>
    <name evidence="8" type="ORF">M0R89_13800</name>
</gene>
<evidence type="ECO:0000256" key="5">
    <source>
        <dbReference type="ARBA" id="ARBA00023008"/>
    </source>
</evidence>
<dbReference type="SUPFAM" id="SSF49503">
    <property type="entry name" value="Cupredoxins"/>
    <property type="match status" value="1"/>
</dbReference>
<keyword evidence="5" id="KW-0186">Copper</keyword>
<dbReference type="EMBL" id="CP096659">
    <property type="protein sequence ID" value="UPV73607.1"/>
    <property type="molecule type" value="Genomic_DNA"/>
</dbReference>
<dbReference type="InterPro" id="IPR008972">
    <property type="entry name" value="Cupredoxin"/>
</dbReference>
<evidence type="ECO:0000313" key="8">
    <source>
        <dbReference type="EMBL" id="UPV73607.1"/>
    </source>
</evidence>
<dbReference type="GO" id="GO:0005507">
    <property type="term" value="F:copper ion binding"/>
    <property type="evidence" value="ECO:0007669"/>
    <property type="project" value="InterPro"/>
</dbReference>
<evidence type="ECO:0000256" key="6">
    <source>
        <dbReference type="ARBA" id="ARBA00023136"/>
    </source>
</evidence>
<organism evidence="8 9">
    <name type="scientific">Halorussus limi</name>
    <dbReference type="NCBI Taxonomy" id="2938695"/>
    <lineage>
        <taxon>Archaea</taxon>
        <taxon>Methanobacteriati</taxon>
        <taxon>Methanobacteriota</taxon>
        <taxon>Stenosarchaea group</taxon>
        <taxon>Halobacteria</taxon>
        <taxon>Halobacteriales</taxon>
        <taxon>Haladaptataceae</taxon>
        <taxon>Halorussus</taxon>
    </lineage>
</organism>
<dbReference type="PANTHER" id="PTHR34192:SF10">
    <property type="entry name" value="PLASTOCYANIN MAJOR ISOFORM, CHLOROPLASTIC-RELATED"/>
    <property type="match status" value="1"/>
</dbReference>
<dbReference type="GO" id="GO:0009055">
    <property type="term" value="F:electron transfer activity"/>
    <property type="evidence" value="ECO:0007669"/>
    <property type="project" value="InterPro"/>
</dbReference>
<keyword evidence="4" id="KW-0249">Electron transport</keyword>
<reference evidence="8 9" key="1">
    <citation type="submission" date="2022-04" db="EMBL/GenBank/DDBJ databases">
        <title>Diverse halophilic archaea isolated from saline environments.</title>
        <authorList>
            <person name="Cui H.-L."/>
        </authorList>
    </citation>
    <scope>NUCLEOTIDE SEQUENCE [LARGE SCALE GENOMIC DNA]</scope>
    <source>
        <strain evidence="8 9">XZYJT49</strain>
    </source>
</reference>
<dbReference type="GeneID" id="72186293"/>
<proteinExistence type="predicted"/>
<dbReference type="GO" id="GO:0016020">
    <property type="term" value="C:membrane"/>
    <property type="evidence" value="ECO:0007669"/>
    <property type="project" value="UniProtKB-SubCell"/>
</dbReference>
<evidence type="ECO:0000256" key="3">
    <source>
        <dbReference type="ARBA" id="ARBA00022723"/>
    </source>
</evidence>
<evidence type="ECO:0000256" key="1">
    <source>
        <dbReference type="ARBA" id="ARBA00004370"/>
    </source>
</evidence>
<keyword evidence="9" id="KW-1185">Reference proteome</keyword>
<keyword evidence="2" id="KW-0813">Transport</keyword>
<keyword evidence="3" id="KW-0479">Metal-binding</keyword>
<protein>
    <submittedName>
        <fullName evidence="8">Plastocyanin/azurin family copper-binding protein</fullName>
    </submittedName>
</protein>
<name>A0A8U0HRV4_9EURY</name>
<dbReference type="InterPro" id="IPR000923">
    <property type="entry name" value="BlueCu_1"/>
</dbReference>
<dbReference type="RefSeq" id="WP_248649659.1">
    <property type="nucleotide sequence ID" value="NZ_CP096659.1"/>
</dbReference>
<evidence type="ECO:0000256" key="4">
    <source>
        <dbReference type="ARBA" id="ARBA00022982"/>
    </source>
</evidence>
<sequence>MDRRTFLAGAANVTAVGVAGCTALGGGTDAPSDYDVGMGSAFFRPEVLEVTTGETVVWANTGNRRHTVTAYENQIPDDAEFFASGGFDSEQAARDGWRNGFEGHISPGATYERTFEIPGEYHYFCIPHEPTGMVGKVVVTE</sequence>
<evidence type="ECO:0000256" key="2">
    <source>
        <dbReference type="ARBA" id="ARBA00022448"/>
    </source>
</evidence>
<evidence type="ECO:0000259" key="7">
    <source>
        <dbReference type="Pfam" id="PF00127"/>
    </source>
</evidence>
<dbReference type="AlphaFoldDB" id="A0A8U0HRV4"/>
<feature type="domain" description="Blue (type 1) copper" evidence="7">
    <location>
        <begin position="36"/>
        <end position="139"/>
    </location>
</feature>
<dbReference type="Gene3D" id="2.60.40.420">
    <property type="entry name" value="Cupredoxins - blue copper proteins"/>
    <property type="match status" value="1"/>
</dbReference>
<comment type="subcellular location">
    <subcellularLocation>
        <location evidence="1">Membrane</location>
    </subcellularLocation>
</comment>
<dbReference type="KEGG" id="halx:M0R89_13800"/>